<dbReference type="OrthoDB" id="10578406at2759"/>
<feature type="compositionally biased region" description="Low complexity" evidence="1">
    <location>
        <begin position="199"/>
        <end position="242"/>
    </location>
</feature>
<reference evidence="2 3" key="1">
    <citation type="submission" date="2018-08" db="EMBL/GenBank/DDBJ databases">
        <title>Genome and evolution of the arbuscular mycorrhizal fungus Diversispora epigaea (formerly Glomus versiforme) and its bacterial endosymbionts.</title>
        <authorList>
            <person name="Sun X."/>
            <person name="Fei Z."/>
            <person name="Harrison M."/>
        </authorList>
    </citation>
    <scope>NUCLEOTIDE SEQUENCE [LARGE SCALE GENOMIC DNA]</scope>
    <source>
        <strain evidence="2 3">IT104</strain>
    </source>
</reference>
<evidence type="ECO:0008006" key="4">
    <source>
        <dbReference type="Google" id="ProtNLM"/>
    </source>
</evidence>
<evidence type="ECO:0000256" key="1">
    <source>
        <dbReference type="SAM" id="MobiDB-lite"/>
    </source>
</evidence>
<gene>
    <name evidence="2" type="ORF">Glove_89g54</name>
</gene>
<sequence length="547" mass="62272">MIYYSISTVQLRILRSNFSTPIIPVKIISLQLFIYHFSLKMAFNLQFISETFNESSKTPKEAYLQQRKKVETLLKNPAYPIYLSLDELIQMSENSREGAKYKNNRRKQPPRSLNSFMSFRKNFEGGFNKVHPGNKVDVVSDIAAKEWEIQTKANPAVRFLFMQIADLAKKYLLYASPDYKFEPVRNCKSKKSSGRTTLSSPVSSESENSQISTPNFTSSPSFSSSSSSSSSESPNIITPNSNFLPTPISTSLPSFPNISDKDFFAAANNNDDFDMYESKQNQEMYPLFDTSNTSDTSVIVEPTQEYMDRPYEISSKDENFAQQQKREDPFFSTTSTTSTTIGTSVIAELTQEYMNRFYEISSKDDIYAQQREDPFRFISSNTSVPCFPSVPLNGENNFDYTINPYEINSTGNSLLNKLPNQATDDENIMDMNPVANGFETIIQQSVYENSLSPFTNITEKYFIPTSVPPVIITDITQQQHSNSITETSVSPITQQPSISQPEFVFDENTYHQPLNNNYIPSPHQSLSDFLNQQFDVSDFSYPHFPQF</sequence>
<dbReference type="Proteomes" id="UP000266861">
    <property type="component" value="Unassembled WGS sequence"/>
</dbReference>
<evidence type="ECO:0000313" key="2">
    <source>
        <dbReference type="EMBL" id="RHZ83665.1"/>
    </source>
</evidence>
<protein>
    <recommendedName>
        <fullName evidence="4">HMG box domain-containing protein</fullName>
    </recommendedName>
</protein>
<evidence type="ECO:0000313" key="3">
    <source>
        <dbReference type="Proteomes" id="UP000266861"/>
    </source>
</evidence>
<name>A0A397J5R9_9GLOM</name>
<proteinExistence type="predicted"/>
<dbReference type="Gene3D" id="1.10.30.10">
    <property type="entry name" value="High mobility group box domain"/>
    <property type="match status" value="1"/>
</dbReference>
<keyword evidence="3" id="KW-1185">Reference proteome</keyword>
<organism evidence="2 3">
    <name type="scientific">Diversispora epigaea</name>
    <dbReference type="NCBI Taxonomy" id="1348612"/>
    <lineage>
        <taxon>Eukaryota</taxon>
        <taxon>Fungi</taxon>
        <taxon>Fungi incertae sedis</taxon>
        <taxon>Mucoromycota</taxon>
        <taxon>Glomeromycotina</taxon>
        <taxon>Glomeromycetes</taxon>
        <taxon>Diversisporales</taxon>
        <taxon>Diversisporaceae</taxon>
        <taxon>Diversispora</taxon>
    </lineage>
</organism>
<dbReference type="SUPFAM" id="SSF47095">
    <property type="entry name" value="HMG-box"/>
    <property type="match status" value="1"/>
</dbReference>
<dbReference type="EMBL" id="PQFF01000085">
    <property type="protein sequence ID" value="RHZ83665.1"/>
    <property type="molecule type" value="Genomic_DNA"/>
</dbReference>
<dbReference type="InterPro" id="IPR036910">
    <property type="entry name" value="HMG_box_dom_sf"/>
</dbReference>
<comment type="caution">
    <text evidence="2">The sequence shown here is derived from an EMBL/GenBank/DDBJ whole genome shotgun (WGS) entry which is preliminary data.</text>
</comment>
<dbReference type="AlphaFoldDB" id="A0A397J5R9"/>
<feature type="region of interest" description="Disordered" evidence="1">
    <location>
        <begin position="185"/>
        <end position="242"/>
    </location>
</feature>
<accession>A0A397J5R9</accession>